<feature type="transmembrane region" description="Helical" evidence="1">
    <location>
        <begin position="23"/>
        <end position="41"/>
    </location>
</feature>
<organism evidence="3 4">
    <name type="scientific">Litoribacter ruber</name>
    <dbReference type="NCBI Taxonomy" id="702568"/>
    <lineage>
        <taxon>Bacteria</taxon>
        <taxon>Pseudomonadati</taxon>
        <taxon>Bacteroidota</taxon>
        <taxon>Cytophagia</taxon>
        <taxon>Cytophagales</taxon>
        <taxon>Cyclobacteriaceae</taxon>
        <taxon>Litoribacter</taxon>
    </lineage>
</organism>
<proteinExistence type="predicted"/>
<feature type="transmembrane region" description="Helical" evidence="1">
    <location>
        <begin position="277"/>
        <end position="296"/>
    </location>
</feature>
<feature type="transmembrane region" description="Helical" evidence="1">
    <location>
        <begin position="355"/>
        <end position="376"/>
    </location>
</feature>
<evidence type="ECO:0000313" key="4">
    <source>
        <dbReference type="Proteomes" id="UP001319104"/>
    </source>
</evidence>
<sequence>MATQVTPQPTLTKQGQRYLSLDVLRGLTVCLMIVVNTPGSWGHIYAPFKHAPWHGFTPTDWVFPSFLFVVGNAMSFGLKKFKEGDRKEVLVKLFKRAGLIFLFGVSLTLFPFIYRNADGQILMKDFTEVRIMGVLQRIALCYLFAGLIVHFCKIKTTYWVGAGMLLLYWAVMWAFGDGAEPFGLKGNAGLKFDALIIPESNLYKGFGLPFDPEGLLSTFPAVVNVLTGFWAGLYIQKETNLLRKTRMLLLAGAIGVLVGLLWDIWFPINKPIWTSSFVVYSTGWSLIVLSGLIFLIEKLKIAKWTYFFEVFGKNPLILFILSGALIKTLSIIRVGEVPLSRWIYQNAFLSWNVDKTASLLFAISFMLTLWIVGYFMERNKIFIKV</sequence>
<feature type="transmembrane region" description="Helical" evidence="1">
    <location>
        <begin position="158"/>
        <end position="176"/>
    </location>
</feature>
<feature type="transmembrane region" description="Helical" evidence="1">
    <location>
        <begin position="61"/>
        <end position="81"/>
    </location>
</feature>
<dbReference type="AlphaFoldDB" id="A0AAP2CPB0"/>
<feature type="transmembrane region" description="Helical" evidence="1">
    <location>
        <begin position="215"/>
        <end position="235"/>
    </location>
</feature>
<dbReference type="InterPro" id="IPR012429">
    <property type="entry name" value="HGSNAT_cat"/>
</dbReference>
<accession>A0AAP2CPB0</accession>
<keyword evidence="1" id="KW-1133">Transmembrane helix</keyword>
<evidence type="ECO:0000313" key="3">
    <source>
        <dbReference type="EMBL" id="MBS9525417.1"/>
    </source>
</evidence>
<evidence type="ECO:0000256" key="1">
    <source>
        <dbReference type="SAM" id="Phobius"/>
    </source>
</evidence>
<keyword evidence="1" id="KW-0812">Transmembrane</keyword>
<dbReference type="Pfam" id="PF07786">
    <property type="entry name" value="HGSNAT_cat"/>
    <property type="match status" value="1"/>
</dbReference>
<dbReference type="Proteomes" id="UP001319104">
    <property type="component" value="Unassembled WGS sequence"/>
</dbReference>
<feature type="domain" description="Heparan-alpha-glucosaminide N-acetyltransferase catalytic" evidence="2">
    <location>
        <begin position="17"/>
        <end position="167"/>
    </location>
</feature>
<evidence type="ECO:0000259" key="2">
    <source>
        <dbReference type="Pfam" id="PF07786"/>
    </source>
</evidence>
<name>A0AAP2CPB0_9BACT</name>
<feature type="transmembrane region" description="Helical" evidence="1">
    <location>
        <begin position="93"/>
        <end position="114"/>
    </location>
</feature>
<dbReference type="PANTHER" id="PTHR31061:SF24">
    <property type="entry name" value="LD22376P"/>
    <property type="match status" value="1"/>
</dbReference>
<protein>
    <submittedName>
        <fullName evidence="3">DUF1624 domain-containing protein</fullName>
    </submittedName>
</protein>
<dbReference type="RefSeq" id="WP_213946277.1">
    <property type="nucleotide sequence ID" value="NZ_JAHCMY010000012.1"/>
</dbReference>
<keyword evidence="1" id="KW-0472">Membrane</keyword>
<gene>
    <name evidence="3" type="ORF">KI659_15475</name>
</gene>
<keyword evidence="4" id="KW-1185">Reference proteome</keyword>
<comment type="caution">
    <text evidence="3">The sequence shown here is derived from an EMBL/GenBank/DDBJ whole genome shotgun (WGS) entry which is preliminary data.</text>
</comment>
<dbReference type="PANTHER" id="PTHR31061">
    <property type="entry name" value="LD22376P"/>
    <property type="match status" value="1"/>
</dbReference>
<feature type="transmembrane region" description="Helical" evidence="1">
    <location>
        <begin position="316"/>
        <end position="335"/>
    </location>
</feature>
<feature type="transmembrane region" description="Helical" evidence="1">
    <location>
        <begin position="134"/>
        <end position="151"/>
    </location>
</feature>
<reference evidence="3 4" key="1">
    <citation type="submission" date="2021-05" db="EMBL/GenBank/DDBJ databases">
        <authorList>
            <person name="Zhang Z.D."/>
            <person name="Osman G."/>
        </authorList>
    </citation>
    <scope>NUCLEOTIDE SEQUENCE [LARGE SCALE GENOMIC DNA]</scope>
    <source>
        <strain evidence="3 4">KCTC 32217</strain>
    </source>
</reference>
<dbReference type="EMBL" id="JAHCMY010000012">
    <property type="protein sequence ID" value="MBS9525417.1"/>
    <property type="molecule type" value="Genomic_DNA"/>
</dbReference>
<feature type="transmembrane region" description="Helical" evidence="1">
    <location>
        <begin position="247"/>
        <end position="265"/>
    </location>
</feature>